<dbReference type="Proteomes" id="UP001226577">
    <property type="component" value="Unassembled WGS sequence"/>
</dbReference>
<dbReference type="InterPro" id="IPR006140">
    <property type="entry name" value="D-isomer_DH_NAD-bd"/>
</dbReference>
<keyword evidence="2 4" id="KW-0560">Oxidoreductase</keyword>
<evidence type="ECO:0000313" key="8">
    <source>
        <dbReference type="Proteomes" id="UP001226577"/>
    </source>
</evidence>
<feature type="domain" description="D-isomer specific 2-hydroxyacid dehydrogenase NAD-binding" evidence="6">
    <location>
        <begin position="108"/>
        <end position="284"/>
    </location>
</feature>
<reference evidence="7 8" key="1">
    <citation type="submission" date="2023-07" db="EMBL/GenBank/DDBJ databases">
        <title>Sorghum-associated microbial communities from plants grown in Nebraska, USA.</title>
        <authorList>
            <person name="Schachtman D."/>
        </authorList>
    </citation>
    <scope>NUCLEOTIDE SEQUENCE [LARGE SCALE GENOMIC DNA]</scope>
    <source>
        <strain evidence="7 8">CC222</strain>
    </source>
</reference>
<dbReference type="GO" id="GO:0004617">
    <property type="term" value="F:phosphoglycerate dehydrogenase activity"/>
    <property type="evidence" value="ECO:0007669"/>
    <property type="project" value="UniProtKB-EC"/>
</dbReference>
<evidence type="ECO:0000256" key="1">
    <source>
        <dbReference type="ARBA" id="ARBA00005854"/>
    </source>
</evidence>
<evidence type="ECO:0000259" key="5">
    <source>
        <dbReference type="Pfam" id="PF00389"/>
    </source>
</evidence>
<dbReference type="Pfam" id="PF00389">
    <property type="entry name" value="2-Hacid_dh"/>
    <property type="match status" value="1"/>
</dbReference>
<dbReference type="InterPro" id="IPR029753">
    <property type="entry name" value="D-isomer_DH_CS"/>
</dbReference>
<evidence type="ECO:0000256" key="2">
    <source>
        <dbReference type="ARBA" id="ARBA00023002"/>
    </source>
</evidence>
<dbReference type="RefSeq" id="WP_307310015.1">
    <property type="nucleotide sequence ID" value="NZ_JAUSRE010000017.1"/>
</dbReference>
<evidence type="ECO:0000256" key="3">
    <source>
        <dbReference type="ARBA" id="ARBA00023027"/>
    </source>
</evidence>
<dbReference type="InterPro" id="IPR036291">
    <property type="entry name" value="NAD(P)-bd_dom_sf"/>
</dbReference>
<dbReference type="CDD" id="cd05299">
    <property type="entry name" value="CtBP_dh"/>
    <property type="match status" value="1"/>
</dbReference>
<evidence type="ECO:0000259" key="6">
    <source>
        <dbReference type="Pfam" id="PF02826"/>
    </source>
</evidence>
<dbReference type="PANTHER" id="PTHR42789">
    <property type="entry name" value="D-ISOMER SPECIFIC 2-HYDROXYACID DEHYDROGENASE FAMILY PROTEIN (AFU_ORTHOLOGUE AFUA_6G10090)"/>
    <property type="match status" value="1"/>
</dbReference>
<keyword evidence="8" id="KW-1185">Reference proteome</keyword>
<comment type="caution">
    <text evidence="7">The sequence shown here is derived from an EMBL/GenBank/DDBJ whole genome shotgun (WGS) entry which is preliminary data.</text>
</comment>
<organism evidence="7 8">
    <name type="scientific">Pseudarthrobacter enclensis</name>
    <dbReference type="NCBI Taxonomy" id="993070"/>
    <lineage>
        <taxon>Bacteria</taxon>
        <taxon>Bacillati</taxon>
        <taxon>Actinomycetota</taxon>
        <taxon>Actinomycetes</taxon>
        <taxon>Micrococcales</taxon>
        <taxon>Micrococcaceae</taxon>
        <taxon>Pseudarthrobacter</taxon>
    </lineage>
</organism>
<accession>A0ABT9RZ81</accession>
<dbReference type="EC" id="1.1.1.95" evidence="7"/>
<keyword evidence="3" id="KW-0520">NAD</keyword>
<dbReference type="Gene3D" id="3.40.50.720">
    <property type="entry name" value="NAD(P)-binding Rossmann-like Domain"/>
    <property type="match status" value="2"/>
</dbReference>
<dbReference type="PANTHER" id="PTHR42789:SF1">
    <property type="entry name" value="D-ISOMER SPECIFIC 2-HYDROXYACID DEHYDROGENASE FAMILY PROTEIN (AFU_ORTHOLOGUE AFUA_6G10090)"/>
    <property type="match status" value="1"/>
</dbReference>
<dbReference type="InterPro" id="IPR050857">
    <property type="entry name" value="D-2-hydroxyacid_DH"/>
</dbReference>
<feature type="domain" description="D-isomer specific 2-hydroxyacid dehydrogenase catalytic" evidence="5">
    <location>
        <begin position="16"/>
        <end position="316"/>
    </location>
</feature>
<gene>
    <name evidence="7" type="ORF">J2X98_003215</name>
</gene>
<dbReference type="EMBL" id="JAUSRE010000017">
    <property type="protein sequence ID" value="MDP9889604.1"/>
    <property type="molecule type" value="Genomic_DNA"/>
</dbReference>
<comment type="similarity">
    <text evidence="1 4">Belongs to the D-isomer specific 2-hydroxyacid dehydrogenase family.</text>
</comment>
<dbReference type="PROSITE" id="PS00670">
    <property type="entry name" value="D_2_HYDROXYACID_DH_2"/>
    <property type="match status" value="1"/>
</dbReference>
<name>A0ABT9RZ81_9MICC</name>
<proteinExistence type="inferred from homology"/>
<dbReference type="Pfam" id="PF02826">
    <property type="entry name" value="2-Hacid_dh_C"/>
    <property type="match status" value="1"/>
</dbReference>
<protein>
    <submittedName>
        <fullName evidence="7">D-3-phosphoglycerate dehydrogenase</fullName>
        <ecNumber evidence="7">1.1.1.95</ecNumber>
    </submittedName>
</protein>
<evidence type="ECO:0000256" key="4">
    <source>
        <dbReference type="RuleBase" id="RU003719"/>
    </source>
</evidence>
<sequence>MPRILITDYEFESISQEQAVADANGVELVRADCRTEDDVLKAAADADGLIVQYAPITERVITGLPRLKAVSRYGVGVDGVDVQAATERGVVVSNVPDYGVEDVSDHAIALALTLARGIPDLDRGVRSGQNLLESVKPLRRFSSQTFGVIGLGLIGAATAAKAKALGFRALGYDPLHTPGTTTKEGIQVVGFDELLAESDVVSLHVPLNRHTHHLINPRTLEQFKAGATIVNTCRGGVIDTEALVDALKNGRVRAAGLDVFEEEPLPLNSGLLDLDRVVLTPHTAWYTEESSDELKRRTAENVVDACLGRRPRNIVNPEVLDLGQDK</sequence>
<dbReference type="SUPFAM" id="SSF51735">
    <property type="entry name" value="NAD(P)-binding Rossmann-fold domains"/>
    <property type="match status" value="1"/>
</dbReference>
<dbReference type="InterPro" id="IPR043322">
    <property type="entry name" value="CtBP"/>
</dbReference>
<dbReference type="InterPro" id="IPR006139">
    <property type="entry name" value="D-isomer_2_OHA_DH_cat_dom"/>
</dbReference>
<evidence type="ECO:0000313" key="7">
    <source>
        <dbReference type="EMBL" id="MDP9889604.1"/>
    </source>
</evidence>
<dbReference type="SUPFAM" id="SSF52283">
    <property type="entry name" value="Formate/glycerate dehydrogenase catalytic domain-like"/>
    <property type="match status" value="1"/>
</dbReference>